<sequence length="150" mass="17386">MRIIRAGVNDLDLIAPLFDKYRTFYKQSSNITVGRNFLRERLNNNESIIFLAVEEQDSELKALGFTQLYPSFSSVSMKRLWILNDLYVDQTARRKGVGGKLLDKAKELAIETDAKGLTLQTDIDNYSAQHLYESNEYIKDVECYHYNLTF</sequence>
<evidence type="ECO:0000256" key="2">
    <source>
        <dbReference type="ARBA" id="ARBA00023315"/>
    </source>
</evidence>
<keyword evidence="1 4" id="KW-0808">Transferase</keyword>
<dbReference type="Proteomes" id="UP001596505">
    <property type="component" value="Unassembled WGS sequence"/>
</dbReference>
<protein>
    <submittedName>
        <fullName evidence="4">GNAT family N-acetyltransferase</fullName>
        <ecNumber evidence="4">2.3.1.-</ecNumber>
    </submittedName>
</protein>
<dbReference type="Pfam" id="PF00583">
    <property type="entry name" value="Acetyltransf_1"/>
    <property type="match status" value="1"/>
</dbReference>
<proteinExistence type="predicted"/>
<comment type="caution">
    <text evidence="4">The sequence shown here is derived from an EMBL/GenBank/DDBJ whole genome shotgun (WGS) entry which is preliminary data.</text>
</comment>
<dbReference type="InterPro" id="IPR016181">
    <property type="entry name" value="Acyl_CoA_acyltransferase"/>
</dbReference>
<dbReference type="GO" id="GO:0016746">
    <property type="term" value="F:acyltransferase activity"/>
    <property type="evidence" value="ECO:0007669"/>
    <property type="project" value="UniProtKB-KW"/>
</dbReference>
<evidence type="ECO:0000313" key="4">
    <source>
        <dbReference type="EMBL" id="MFC7391484.1"/>
    </source>
</evidence>
<dbReference type="PANTHER" id="PTHR10545">
    <property type="entry name" value="DIAMINE N-ACETYLTRANSFERASE"/>
    <property type="match status" value="1"/>
</dbReference>
<name>A0ABW2PQR2_9BACL</name>
<evidence type="ECO:0000313" key="5">
    <source>
        <dbReference type="Proteomes" id="UP001596505"/>
    </source>
</evidence>
<keyword evidence="2 4" id="KW-0012">Acyltransferase</keyword>
<gene>
    <name evidence="4" type="ORF">ACFQRG_00470</name>
</gene>
<evidence type="ECO:0000256" key="1">
    <source>
        <dbReference type="ARBA" id="ARBA00022679"/>
    </source>
</evidence>
<dbReference type="PANTHER" id="PTHR10545:SF29">
    <property type="entry name" value="GH14572P-RELATED"/>
    <property type="match status" value="1"/>
</dbReference>
<dbReference type="CDD" id="cd04301">
    <property type="entry name" value="NAT_SF"/>
    <property type="match status" value="1"/>
</dbReference>
<keyword evidence="5" id="KW-1185">Reference proteome</keyword>
<dbReference type="RefSeq" id="WP_380962740.1">
    <property type="nucleotide sequence ID" value="NZ_JBHTCO010000001.1"/>
</dbReference>
<dbReference type="SUPFAM" id="SSF55729">
    <property type="entry name" value="Acyl-CoA N-acyltransferases (Nat)"/>
    <property type="match status" value="1"/>
</dbReference>
<reference evidence="5" key="1">
    <citation type="journal article" date="2019" name="Int. J. Syst. Evol. Microbiol.">
        <title>The Global Catalogue of Microorganisms (GCM) 10K type strain sequencing project: providing services to taxonomists for standard genome sequencing and annotation.</title>
        <authorList>
            <consortium name="The Broad Institute Genomics Platform"/>
            <consortium name="The Broad Institute Genome Sequencing Center for Infectious Disease"/>
            <person name="Wu L."/>
            <person name="Ma J."/>
        </authorList>
    </citation>
    <scope>NUCLEOTIDE SEQUENCE [LARGE SCALE GENOMIC DNA]</scope>
    <source>
        <strain evidence="5">CGMCC 1.16305</strain>
    </source>
</reference>
<dbReference type="Gene3D" id="3.40.630.30">
    <property type="match status" value="1"/>
</dbReference>
<dbReference type="InterPro" id="IPR051016">
    <property type="entry name" value="Diverse_Substrate_AcTransf"/>
</dbReference>
<dbReference type="EMBL" id="JBHTCO010000001">
    <property type="protein sequence ID" value="MFC7391484.1"/>
    <property type="molecule type" value="Genomic_DNA"/>
</dbReference>
<dbReference type="PROSITE" id="PS51186">
    <property type="entry name" value="GNAT"/>
    <property type="match status" value="1"/>
</dbReference>
<organism evidence="4 5">
    <name type="scientific">Scopulibacillus cellulosilyticus</name>
    <dbReference type="NCBI Taxonomy" id="2665665"/>
    <lineage>
        <taxon>Bacteria</taxon>
        <taxon>Bacillati</taxon>
        <taxon>Bacillota</taxon>
        <taxon>Bacilli</taxon>
        <taxon>Bacillales</taxon>
        <taxon>Sporolactobacillaceae</taxon>
        <taxon>Scopulibacillus</taxon>
    </lineage>
</organism>
<evidence type="ECO:0000259" key="3">
    <source>
        <dbReference type="PROSITE" id="PS51186"/>
    </source>
</evidence>
<dbReference type="EC" id="2.3.1.-" evidence="4"/>
<feature type="domain" description="N-acetyltransferase" evidence="3">
    <location>
        <begin position="1"/>
        <end position="150"/>
    </location>
</feature>
<accession>A0ABW2PQR2</accession>
<dbReference type="InterPro" id="IPR000182">
    <property type="entry name" value="GNAT_dom"/>
</dbReference>